<dbReference type="EMBL" id="RCSX01000016">
    <property type="protein sequence ID" value="KAF7925069.1"/>
    <property type="molecule type" value="Genomic_DNA"/>
</dbReference>
<evidence type="ECO:0000313" key="3">
    <source>
        <dbReference type="Proteomes" id="UP000783213"/>
    </source>
</evidence>
<organism evidence="2 3">
    <name type="scientific">Botrytis deweyae</name>
    <dbReference type="NCBI Taxonomy" id="2478750"/>
    <lineage>
        <taxon>Eukaryota</taxon>
        <taxon>Fungi</taxon>
        <taxon>Dikarya</taxon>
        <taxon>Ascomycota</taxon>
        <taxon>Pezizomycotina</taxon>
        <taxon>Leotiomycetes</taxon>
        <taxon>Helotiales</taxon>
        <taxon>Sclerotiniaceae</taxon>
        <taxon>Botrytis</taxon>
    </lineage>
</organism>
<proteinExistence type="predicted"/>
<name>A0ABQ7IJ49_9HELO</name>
<sequence>MALTLSTNSATFSPMTSSFITSASPIPTTITSNLNAIDTRSTSCCKITNGGCAFPTTPLVALIIMTVLPWIFLILTCHGLSMYRSEVEKLEKAERQRLVREPRLKREHENVIRKEIWEEDFQRDAGRMMQIQALDEKCNHAVNPQNDIFFRYKPQTAQEVAWIEIRDSIRKEFRKKYIMDQCNIEVDAMGKYGPVPRNYSLSPLLI</sequence>
<accession>A0ABQ7IJ49</accession>
<reference evidence="2 3" key="1">
    <citation type="journal article" date="2020" name="Genome Biol. Evol.">
        <title>Comparative genomics of Sclerotiniaceae.</title>
        <authorList>
            <person name="Valero Jimenez C.A."/>
            <person name="Steentjes M."/>
            <person name="Scholten O.E."/>
            <person name="Van Kan J.A.L."/>
        </authorList>
    </citation>
    <scope>NUCLEOTIDE SEQUENCE [LARGE SCALE GENOMIC DNA]</scope>
    <source>
        <strain evidence="2 3">B1</strain>
    </source>
</reference>
<dbReference type="RefSeq" id="XP_038808922.1">
    <property type="nucleotide sequence ID" value="XM_038954780.1"/>
</dbReference>
<keyword evidence="3" id="KW-1185">Reference proteome</keyword>
<keyword evidence="1" id="KW-0472">Membrane</keyword>
<comment type="caution">
    <text evidence="2">The sequence shown here is derived from an EMBL/GenBank/DDBJ whole genome shotgun (WGS) entry which is preliminary data.</text>
</comment>
<evidence type="ECO:0000313" key="2">
    <source>
        <dbReference type="EMBL" id="KAF7925069.1"/>
    </source>
</evidence>
<protein>
    <submittedName>
        <fullName evidence="2">Uncharacterized protein</fullName>
    </submittedName>
</protein>
<evidence type="ECO:0000256" key="1">
    <source>
        <dbReference type="SAM" id="Phobius"/>
    </source>
</evidence>
<gene>
    <name evidence="2" type="ORF">EAE98_007157</name>
</gene>
<keyword evidence="1" id="KW-1133">Transmembrane helix</keyword>
<dbReference type="Proteomes" id="UP000783213">
    <property type="component" value="Unassembled WGS sequence"/>
</dbReference>
<dbReference type="GeneID" id="62233931"/>
<feature type="transmembrane region" description="Helical" evidence="1">
    <location>
        <begin position="59"/>
        <end position="83"/>
    </location>
</feature>
<keyword evidence="1" id="KW-0812">Transmembrane</keyword>